<organism evidence="5">
    <name type="scientific">Anaerostipes caccae</name>
    <dbReference type="NCBI Taxonomy" id="105841"/>
    <lineage>
        <taxon>Bacteria</taxon>
        <taxon>Bacillati</taxon>
        <taxon>Bacillota</taxon>
        <taxon>Clostridia</taxon>
        <taxon>Lachnospirales</taxon>
        <taxon>Lachnospiraceae</taxon>
        <taxon>Anaerostipes</taxon>
    </lineage>
</organism>
<dbReference type="GO" id="GO:0005829">
    <property type="term" value="C:cytosol"/>
    <property type="evidence" value="ECO:0007669"/>
    <property type="project" value="TreeGrafter"/>
</dbReference>
<feature type="site" description="Transition state stabilizer" evidence="4">
    <location>
        <position position="217"/>
    </location>
</feature>
<dbReference type="GO" id="GO:0043456">
    <property type="term" value="P:regulation of pentose-phosphate shunt"/>
    <property type="evidence" value="ECO:0007669"/>
    <property type="project" value="TreeGrafter"/>
</dbReference>
<dbReference type="SMART" id="SM00855">
    <property type="entry name" value="PGAM"/>
    <property type="match status" value="1"/>
</dbReference>
<dbReference type="RefSeq" id="WP_006567276.1">
    <property type="nucleotide sequence ID" value="NZ_BAABZP010000001.1"/>
</dbReference>
<proteinExistence type="predicted"/>
<dbReference type="SUPFAM" id="SSF53254">
    <property type="entry name" value="Phosphoglycerate mutase-like"/>
    <property type="match status" value="1"/>
</dbReference>
<dbReference type="InterPro" id="IPR051695">
    <property type="entry name" value="Phosphoglycerate_Mutase"/>
</dbReference>
<dbReference type="GO" id="GO:0004331">
    <property type="term" value="F:fructose-2,6-bisphosphate 2-phosphatase activity"/>
    <property type="evidence" value="ECO:0007669"/>
    <property type="project" value="TreeGrafter"/>
</dbReference>
<feature type="binding site" evidence="3">
    <location>
        <position position="102"/>
    </location>
    <ligand>
        <name>substrate</name>
    </ligand>
</feature>
<reference evidence="5" key="1">
    <citation type="submission" date="2019-11" db="EMBL/GenBank/DDBJ databases">
        <authorList>
            <person name="Feng L."/>
        </authorList>
    </citation>
    <scope>NUCLEOTIDE SEQUENCE</scope>
    <source>
        <strain evidence="5">AcaccaeLFYP115</strain>
    </source>
</reference>
<dbReference type="Pfam" id="PF00300">
    <property type="entry name" value="His_Phos_1"/>
    <property type="match status" value="1"/>
</dbReference>
<dbReference type="EMBL" id="CACRSQ010000003">
    <property type="protein sequence ID" value="VYT09218.1"/>
    <property type="molecule type" value="Genomic_DNA"/>
</dbReference>
<evidence type="ECO:0000313" key="5">
    <source>
        <dbReference type="EMBL" id="VYT09218.1"/>
    </source>
</evidence>
<evidence type="ECO:0000256" key="4">
    <source>
        <dbReference type="PIRSR" id="PIRSR613078-3"/>
    </source>
</evidence>
<feature type="active site" description="Tele-phosphohistidine intermediate" evidence="2">
    <location>
        <position position="51"/>
    </location>
</feature>
<gene>
    <name evidence="5" type="primary">pspB_2</name>
    <name evidence="5" type="ORF">ACLFYP115_01612</name>
</gene>
<dbReference type="Gene3D" id="3.40.50.1240">
    <property type="entry name" value="Phosphoglycerate mutase-like"/>
    <property type="match status" value="1"/>
</dbReference>
<dbReference type="InterPro" id="IPR013078">
    <property type="entry name" value="His_Pase_superF_clade-1"/>
</dbReference>
<dbReference type="AlphaFoldDB" id="A0A6N2TU99"/>
<accession>A0A6N2TU99</accession>
<keyword evidence="1 5" id="KW-0378">Hydrolase</keyword>
<feature type="active site" description="Proton donor/acceptor" evidence="2">
    <location>
        <position position="129"/>
    </location>
</feature>
<sequence length="265" mass="29601">MKLKQIISIFIMLSCVFLVGGCAGKTEVPEMRQEKAAEKTGKDTMIYVVRHGKTMLNEAKRAQGWADAPLTDEGVKVTKKLAHGFKKRGIEFDYAYSSDLGRTRQTTGIILKGLGQSELPLREQQGLREVCFGTYEGEKFSKMMEDVSRNLGYENLKQFKQSGTYHIRKRIDGVKSLDKTGYAESFKAVKARMQKSLRSIAEDTEKKGGGNVLVVSHGMAIITMLSDMTEQKVPGHLENSSVTKIIYKDGKFHVQSIGDTAYLEQ</sequence>
<feature type="binding site" evidence="3">
    <location>
        <begin position="50"/>
        <end position="57"/>
    </location>
    <ligand>
        <name>substrate</name>
    </ligand>
</feature>
<dbReference type="EC" id="3.1.3.3" evidence="5"/>
<dbReference type="GO" id="GO:0045820">
    <property type="term" value="P:negative regulation of glycolytic process"/>
    <property type="evidence" value="ECO:0007669"/>
    <property type="project" value="TreeGrafter"/>
</dbReference>
<dbReference type="PANTHER" id="PTHR46517">
    <property type="entry name" value="FRUCTOSE-2,6-BISPHOSPHATASE TIGAR"/>
    <property type="match status" value="1"/>
</dbReference>
<dbReference type="CDD" id="cd07067">
    <property type="entry name" value="HP_PGM_like"/>
    <property type="match status" value="1"/>
</dbReference>
<protein>
    <submittedName>
        <fullName evidence="5">Phosphoserine phosphatase 2</fullName>
        <ecNumber evidence="5">3.1.3.3</ecNumber>
    </submittedName>
</protein>
<dbReference type="InterPro" id="IPR029033">
    <property type="entry name" value="His_PPase_superfam"/>
</dbReference>
<evidence type="ECO:0000256" key="1">
    <source>
        <dbReference type="ARBA" id="ARBA00022801"/>
    </source>
</evidence>
<evidence type="ECO:0000256" key="3">
    <source>
        <dbReference type="PIRSR" id="PIRSR613078-2"/>
    </source>
</evidence>
<evidence type="ECO:0000256" key="2">
    <source>
        <dbReference type="PIRSR" id="PIRSR613078-1"/>
    </source>
</evidence>
<name>A0A6N2TU99_9FIRM</name>
<dbReference type="PANTHER" id="PTHR46517:SF1">
    <property type="entry name" value="FRUCTOSE-2,6-BISPHOSPHATASE TIGAR"/>
    <property type="match status" value="1"/>
</dbReference>
<dbReference type="PROSITE" id="PS51257">
    <property type="entry name" value="PROKAR_LIPOPROTEIN"/>
    <property type="match status" value="1"/>
</dbReference>